<keyword evidence="3" id="KW-1185">Reference proteome</keyword>
<comment type="caution">
    <text evidence="2">The sequence shown here is derived from an EMBL/GenBank/DDBJ whole genome shotgun (WGS) entry which is preliminary data.</text>
</comment>
<organism evidence="2 3">
    <name type="scientific">Prescottella agglutinans</name>
    <dbReference type="NCBI Taxonomy" id="1644129"/>
    <lineage>
        <taxon>Bacteria</taxon>
        <taxon>Bacillati</taxon>
        <taxon>Actinomycetota</taxon>
        <taxon>Actinomycetes</taxon>
        <taxon>Mycobacteriales</taxon>
        <taxon>Nocardiaceae</taxon>
        <taxon>Prescottella</taxon>
    </lineage>
</organism>
<proteinExistence type="predicted"/>
<evidence type="ECO:0000313" key="3">
    <source>
        <dbReference type="Proteomes" id="UP001160334"/>
    </source>
</evidence>
<dbReference type="Proteomes" id="UP001160334">
    <property type="component" value="Unassembled WGS sequence"/>
</dbReference>
<gene>
    <name evidence="2" type="ORF">M2280_005790</name>
</gene>
<dbReference type="EMBL" id="JARXVC010000023">
    <property type="protein sequence ID" value="MDH6284530.1"/>
    <property type="molecule type" value="Genomic_DNA"/>
</dbReference>
<reference evidence="2 3" key="1">
    <citation type="submission" date="2023-04" db="EMBL/GenBank/DDBJ databases">
        <title>Forest soil microbial communities from Buena Vista Peninsula, Colon Province, Panama.</title>
        <authorList>
            <person name="Bouskill N."/>
        </authorList>
    </citation>
    <scope>NUCLEOTIDE SEQUENCE [LARGE SCALE GENOMIC DNA]</scope>
    <source>
        <strain evidence="2 3">CFH S0262</strain>
    </source>
</reference>
<feature type="coiled-coil region" evidence="1">
    <location>
        <begin position="182"/>
        <end position="216"/>
    </location>
</feature>
<evidence type="ECO:0000313" key="2">
    <source>
        <dbReference type="EMBL" id="MDH6284530.1"/>
    </source>
</evidence>
<keyword evidence="1" id="KW-0175">Coiled coil</keyword>
<accession>A0ABT6MJZ0</accession>
<name>A0ABT6MJZ0_9NOCA</name>
<sequence length="339" mass="38616">MAARSTFRGIAADMRWNPWVREDRADEWERALQVMDQWHRAEPGHRQLTEAEIEARLEQSDEEIRAERDAMEQRFERERAHYDADRAHARLQLIEARSLLHRERKGLTGTRDGVLFPAMPTEQRAERLAEQEHNVDELAGRVATLETAVGDPETVVDEYGRRPRDRREIALSLYTLRRTTRVYELREQLPDLRADLEAAEDKSQRAERRQALADATRELETLLAIPPQAVDDMCSECATPMADHGWVSPQTAGPCPAWPGWAAKVRDVRAIFERASQRAQPAAEVAPAPQPLAVIASGLPIADVIAQLEKLQQTYPDAEVRRGRAGRLELWPRKHGTDT</sequence>
<evidence type="ECO:0000256" key="1">
    <source>
        <dbReference type="SAM" id="Coils"/>
    </source>
</evidence>
<protein>
    <submittedName>
        <fullName evidence="2">Uncharacterized protein</fullName>
    </submittedName>
</protein>
<dbReference type="RefSeq" id="WP_280763746.1">
    <property type="nucleotide sequence ID" value="NZ_JARXVC010000023.1"/>
</dbReference>